<protein>
    <submittedName>
        <fullName evidence="5">Protein N-acetyltransferase, RimJ/RimL family</fullName>
    </submittedName>
</protein>
<proteinExistence type="inferred from homology"/>
<dbReference type="RefSeq" id="WP_076430520.1">
    <property type="nucleotide sequence ID" value="NZ_FTNO01000002.1"/>
</dbReference>
<dbReference type="PANTHER" id="PTHR43792:SF8">
    <property type="entry name" value="[RIBOSOMAL PROTEIN US5]-ALANINE N-ACETYLTRANSFERASE"/>
    <property type="match status" value="1"/>
</dbReference>
<sequence length="181" mass="20937">MPGPVFLSGDRIDLRTIEKDDLDFLQTTINDPGVRQYLGSRSPINGHQEQEWYEERCSDDDHTHLLICRDKEPMGTVGLHPKDSTGVNGEIGILLAEEFWGEGYGTEASRLITDYGFRERRHHRIMARVFSGNIGSARIWEKLGFRHEGTHVEAEFLDGDYVDVEFYAILEEEWFDREMET</sequence>
<dbReference type="PANTHER" id="PTHR43792">
    <property type="entry name" value="GNAT FAMILY, PUTATIVE (AFU_ORTHOLOGUE AFUA_3G00765)-RELATED-RELATED"/>
    <property type="match status" value="1"/>
</dbReference>
<feature type="domain" description="N-acetyltransferase" evidence="4">
    <location>
        <begin position="12"/>
        <end position="173"/>
    </location>
</feature>
<accession>A0A1N7BCV9</accession>
<dbReference type="AlphaFoldDB" id="A0A1N7BCV9"/>
<reference evidence="6" key="1">
    <citation type="submission" date="2017-01" db="EMBL/GenBank/DDBJ databases">
        <authorList>
            <person name="Varghese N."/>
            <person name="Submissions S."/>
        </authorList>
    </citation>
    <scope>NUCLEOTIDE SEQUENCE [LARGE SCALE GENOMIC DNA]</scope>
    <source>
        <strain evidence="6">CGMCC 1.7737</strain>
    </source>
</reference>
<evidence type="ECO:0000256" key="1">
    <source>
        <dbReference type="ARBA" id="ARBA00022679"/>
    </source>
</evidence>
<name>A0A1N7BCV9_9EURY</name>
<gene>
    <name evidence="5" type="ORF">SAMN05421858_2485</name>
</gene>
<evidence type="ECO:0000259" key="4">
    <source>
        <dbReference type="PROSITE" id="PS51186"/>
    </source>
</evidence>
<keyword evidence="2" id="KW-0012">Acyltransferase</keyword>
<comment type="similarity">
    <text evidence="3">Belongs to the acetyltransferase family. RimJ subfamily.</text>
</comment>
<evidence type="ECO:0000256" key="2">
    <source>
        <dbReference type="ARBA" id="ARBA00023315"/>
    </source>
</evidence>
<organism evidence="5 6">
    <name type="scientific">Haladaptatus litoreus</name>
    <dbReference type="NCBI Taxonomy" id="553468"/>
    <lineage>
        <taxon>Archaea</taxon>
        <taxon>Methanobacteriati</taxon>
        <taxon>Methanobacteriota</taxon>
        <taxon>Stenosarchaea group</taxon>
        <taxon>Halobacteria</taxon>
        <taxon>Halobacteriales</taxon>
        <taxon>Haladaptataceae</taxon>
        <taxon>Haladaptatus</taxon>
    </lineage>
</organism>
<evidence type="ECO:0000313" key="6">
    <source>
        <dbReference type="Proteomes" id="UP000186914"/>
    </source>
</evidence>
<keyword evidence="1 5" id="KW-0808">Transferase</keyword>
<dbReference type="Proteomes" id="UP000186914">
    <property type="component" value="Unassembled WGS sequence"/>
</dbReference>
<evidence type="ECO:0000256" key="3">
    <source>
        <dbReference type="ARBA" id="ARBA00038502"/>
    </source>
</evidence>
<dbReference type="InterPro" id="IPR000182">
    <property type="entry name" value="GNAT_dom"/>
</dbReference>
<dbReference type="Pfam" id="PF13302">
    <property type="entry name" value="Acetyltransf_3"/>
    <property type="match status" value="1"/>
</dbReference>
<dbReference type="InterPro" id="IPR016181">
    <property type="entry name" value="Acyl_CoA_acyltransferase"/>
</dbReference>
<dbReference type="InterPro" id="IPR051531">
    <property type="entry name" value="N-acetyltransferase"/>
</dbReference>
<dbReference type="EMBL" id="FTNO01000002">
    <property type="protein sequence ID" value="SIR49201.1"/>
    <property type="molecule type" value="Genomic_DNA"/>
</dbReference>
<evidence type="ECO:0000313" key="5">
    <source>
        <dbReference type="EMBL" id="SIR49201.1"/>
    </source>
</evidence>
<dbReference type="PROSITE" id="PS51186">
    <property type="entry name" value="GNAT"/>
    <property type="match status" value="1"/>
</dbReference>
<keyword evidence="6" id="KW-1185">Reference proteome</keyword>
<dbReference type="Gene3D" id="3.40.630.30">
    <property type="match status" value="1"/>
</dbReference>
<dbReference type="OrthoDB" id="120213at2157"/>
<dbReference type="GO" id="GO:0016747">
    <property type="term" value="F:acyltransferase activity, transferring groups other than amino-acyl groups"/>
    <property type="evidence" value="ECO:0007669"/>
    <property type="project" value="InterPro"/>
</dbReference>
<dbReference type="SUPFAM" id="SSF55729">
    <property type="entry name" value="Acyl-CoA N-acyltransferases (Nat)"/>
    <property type="match status" value="1"/>
</dbReference>